<dbReference type="Proteomes" id="UP001500221">
    <property type="component" value="Unassembled WGS sequence"/>
</dbReference>
<dbReference type="Gene3D" id="3.40.50.300">
    <property type="entry name" value="P-loop containing nucleotide triphosphate hydrolases"/>
    <property type="match status" value="1"/>
</dbReference>
<sequence>MRVGTGPARGGRVLLVCGLPGAGKTTLARRLEVERGGVLLCPDDWLVALGLDPLDARPRRRFERELWRHALRLAGRGLVVVVELGGWTRPDRRRLREEAHRAGVPIELHALDVPFEERWRRVERRNAEPGAVVVGRDELAGFERWWQPPDDDERAAFDPAPGGGAGG</sequence>
<dbReference type="EMBL" id="BAABKG010000003">
    <property type="protein sequence ID" value="GAA5151247.1"/>
    <property type="molecule type" value="Genomic_DNA"/>
</dbReference>
<evidence type="ECO:0000256" key="1">
    <source>
        <dbReference type="SAM" id="MobiDB-lite"/>
    </source>
</evidence>
<protein>
    <submittedName>
        <fullName evidence="2">AAA family ATPase</fullName>
    </submittedName>
</protein>
<reference evidence="3" key="1">
    <citation type="journal article" date="2019" name="Int. J. Syst. Evol. Microbiol.">
        <title>The Global Catalogue of Microorganisms (GCM) 10K type strain sequencing project: providing services to taxonomists for standard genome sequencing and annotation.</title>
        <authorList>
            <consortium name="The Broad Institute Genomics Platform"/>
            <consortium name="The Broad Institute Genome Sequencing Center for Infectious Disease"/>
            <person name="Wu L."/>
            <person name="Ma J."/>
        </authorList>
    </citation>
    <scope>NUCLEOTIDE SEQUENCE [LARGE SCALE GENOMIC DNA]</scope>
    <source>
        <strain evidence="3">JCM 18459</strain>
    </source>
</reference>
<evidence type="ECO:0000313" key="2">
    <source>
        <dbReference type="EMBL" id="GAA5151247.1"/>
    </source>
</evidence>
<keyword evidence="3" id="KW-1185">Reference proteome</keyword>
<feature type="region of interest" description="Disordered" evidence="1">
    <location>
        <begin position="146"/>
        <end position="167"/>
    </location>
</feature>
<dbReference type="Pfam" id="PF13671">
    <property type="entry name" value="AAA_33"/>
    <property type="match status" value="1"/>
</dbReference>
<accession>A0ABP9PS77</accession>
<organism evidence="2 3">
    <name type="scientific">Nocardioides marinquilinus</name>
    <dbReference type="NCBI Taxonomy" id="1210400"/>
    <lineage>
        <taxon>Bacteria</taxon>
        <taxon>Bacillati</taxon>
        <taxon>Actinomycetota</taxon>
        <taxon>Actinomycetes</taxon>
        <taxon>Propionibacteriales</taxon>
        <taxon>Nocardioidaceae</taxon>
        <taxon>Nocardioides</taxon>
    </lineage>
</organism>
<gene>
    <name evidence="2" type="ORF">GCM10023340_29800</name>
</gene>
<dbReference type="SUPFAM" id="SSF52540">
    <property type="entry name" value="P-loop containing nucleoside triphosphate hydrolases"/>
    <property type="match status" value="1"/>
</dbReference>
<comment type="caution">
    <text evidence="2">The sequence shown here is derived from an EMBL/GenBank/DDBJ whole genome shotgun (WGS) entry which is preliminary data.</text>
</comment>
<proteinExistence type="predicted"/>
<evidence type="ECO:0000313" key="3">
    <source>
        <dbReference type="Proteomes" id="UP001500221"/>
    </source>
</evidence>
<dbReference type="InterPro" id="IPR027417">
    <property type="entry name" value="P-loop_NTPase"/>
</dbReference>
<name>A0ABP9PS77_9ACTN</name>